<proteinExistence type="predicted"/>
<name>A0A9X3DE58_9SPHI</name>
<reference evidence="1" key="1">
    <citation type="submission" date="2022-11" db="EMBL/GenBank/DDBJ databases">
        <authorList>
            <person name="Graham C."/>
            <person name="Newman J.D."/>
        </authorList>
    </citation>
    <scope>NUCLEOTIDE SEQUENCE</scope>
    <source>
        <strain evidence="1">DSM 19486</strain>
    </source>
</reference>
<dbReference type="AlphaFoldDB" id="A0A9X3DE58"/>
<comment type="caution">
    <text evidence="1">The sequence shown here is derived from an EMBL/GenBank/DDBJ whole genome shotgun (WGS) entry which is preliminary data.</text>
</comment>
<sequence>MVEKHHYDIISAAREIHKADYWIALPWMQETALKLQQINFPTEISMPVPYKKNRGSVKFKM</sequence>
<dbReference type="Proteomes" id="UP001142592">
    <property type="component" value="Unassembled WGS sequence"/>
</dbReference>
<gene>
    <name evidence="1" type="ORF">OQZ29_06925</name>
</gene>
<accession>A0A9X3DE58</accession>
<evidence type="ECO:0000313" key="2">
    <source>
        <dbReference type="Proteomes" id="UP001142592"/>
    </source>
</evidence>
<protein>
    <submittedName>
        <fullName evidence="1">Uncharacterized protein</fullName>
    </submittedName>
</protein>
<dbReference type="EMBL" id="JAPJUH010000002">
    <property type="protein sequence ID" value="MCX3264471.1"/>
    <property type="molecule type" value="Genomic_DNA"/>
</dbReference>
<dbReference type="RefSeq" id="WP_010600832.1">
    <property type="nucleotide sequence ID" value="NZ_JAPJUH010000002.1"/>
</dbReference>
<organism evidence="1 2">
    <name type="scientific">Pedobacter agri</name>
    <dbReference type="NCBI Taxonomy" id="454586"/>
    <lineage>
        <taxon>Bacteria</taxon>
        <taxon>Pseudomonadati</taxon>
        <taxon>Bacteroidota</taxon>
        <taxon>Sphingobacteriia</taxon>
        <taxon>Sphingobacteriales</taxon>
        <taxon>Sphingobacteriaceae</taxon>
        <taxon>Pedobacter</taxon>
    </lineage>
</organism>
<keyword evidence="2" id="KW-1185">Reference proteome</keyword>
<evidence type="ECO:0000313" key="1">
    <source>
        <dbReference type="EMBL" id="MCX3264471.1"/>
    </source>
</evidence>